<feature type="compositionally biased region" description="Acidic residues" evidence="1">
    <location>
        <begin position="1759"/>
        <end position="1775"/>
    </location>
</feature>
<evidence type="ECO:0000259" key="4">
    <source>
        <dbReference type="Pfam" id="PF05424"/>
    </source>
</evidence>
<evidence type="ECO:0000256" key="1">
    <source>
        <dbReference type="SAM" id="MobiDB-lite"/>
    </source>
</evidence>
<dbReference type="FunFam" id="1.20.58.830:FF:000005">
    <property type="entry name" value="Erythrocyte membrane protein 1, PfEMP1"/>
    <property type="match status" value="1"/>
</dbReference>
<dbReference type="InterPro" id="IPR041480">
    <property type="entry name" value="CIDR1_gamma"/>
</dbReference>
<dbReference type="Pfam" id="PF05424">
    <property type="entry name" value="Duffy_binding"/>
    <property type="match status" value="4"/>
</dbReference>
<evidence type="ECO:0000313" key="10">
    <source>
        <dbReference type="EMBL" id="KNG75243.1"/>
    </source>
</evidence>
<dbReference type="Pfam" id="PF03011">
    <property type="entry name" value="PFEMP"/>
    <property type="match status" value="2"/>
</dbReference>
<dbReference type="FunFam" id="1.20.58.830:FF:000021">
    <property type="entry name" value="Erythrocyte membrane protein 1, PfEMP1"/>
    <property type="match status" value="1"/>
</dbReference>
<feature type="region of interest" description="Disordered" evidence="1">
    <location>
        <begin position="2760"/>
        <end position="2782"/>
    </location>
</feature>
<protein>
    <submittedName>
        <fullName evidence="10">Erythrocyte membrane protein 1</fullName>
    </submittedName>
</protein>
<dbReference type="Pfam" id="PF22672">
    <property type="entry name" value="DBL_C"/>
    <property type="match status" value="2"/>
</dbReference>
<feature type="domain" description="Cysteine-rich interdomain region 1 gamma" evidence="7">
    <location>
        <begin position="2289"/>
        <end position="2338"/>
    </location>
</feature>
<name>A0A0L1I7X2_PLAFA</name>
<dbReference type="SUPFAM" id="SSF140924">
    <property type="entry name" value="Duffy binding domain-like"/>
    <property type="match status" value="6"/>
</dbReference>
<organism evidence="10 11">
    <name type="scientific">Plasmodium falciparum IGH-CR14</name>
    <dbReference type="NCBI Taxonomy" id="580059"/>
    <lineage>
        <taxon>Eukaryota</taxon>
        <taxon>Sar</taxon>
        <taxon>Alveolata</taxon>
        <taxon>Apicomplexa</taxon>
        <taxon>Aconoidasida</taxon>
        <taxon>Haemosporida</taxon>
        <taxon>Plasmodiidae</taxon>
        <taxon>Plasmodium</taxon>
        <taxon>Plasmodium (Laverania)</taxon>
    </lineage>
</organism>
<feature type="region of interest" description="Disordered" evidence="1">
    <location>
        <begin position="1938"/>
        <end position="1958"/>
    </location>
</feature>
<reference evidence="11" key="1">
    <citation type="submission" date="2015-07" db="EMBL/GenBank/DDBJ databases">
        <title>Annotation of Plasmodium falciparum IGH-CR14.</title>
        <authorList>
            <consortium name="The Broad Institute Genome Sequencing Platform"/>
            <person name="Volkman S.K."/>
            <person name="Neafsey D.E."/>
            <person name="Dash A.P."/>
            <person name="Chitnis C.E."/>
            <person name="Hartl D.L."/>
            <person name="Young S.K."/>
            <person name="Zeng Q."/>
            <person name="Koehrsen M."/>
            <person name="Alvarado L."/>
            <person name="Berlin A."/>
            <person name="Borenstein D."/>
            <person name="Chapman S.B."/>
            <person name="Chen Z."/>
            <person name="Engels R."/>
            <person name="Freedman E."/>
            <person name="Gellesch M."/>
            <person name="Goldberg J."/>
            <person name="Griggs A."/>
            <person name="Gujja S."/>
            <person name="Heilman E.R."/>
            <person name="Heiman D.I."/>
            <person name="Howarth C."/>
            <person name="Jen D."/>
            <person name="Larson L."/>
            <person name="Mehta T."/>
            <person name="Neiman D."/>
            <person name="Park D."/>
            <person name="Pearson M."/>
            <person name="Roberts A."/>
            <person name="Saif S."/>
            <person name="Shea T."/>
            <person name="Shenoy N."/>
            <person name="Sisk P."/>
            <person name="Stolte C."/>
            <person name="Sykes S."/>
            <person name="Walk T."/>
            <person name="White J."/>
            <person name="Yandava C."/>
            <person name="Haas B."/>
            <person name="Henn M.R."/>
            <person name="Nusbaum C."/>
            <person name="Birren B."/>
        </authorList>
    </citation>
    <scope>NUCLEOTIDE SEQUENCE [LARGE SCALE GENOMIC DNA]</scope>
    <source>
        <strain evidence="11">IGH-CR14</strain>
    </source>
</reference>
<feature type="compositionally biased region" description="Acidic residues" evidence="1">
    <location>
        <begin position="2551"/>
        <end position="2610"/>
    </location>
</feature>
<dbReference type="Gene3D" id="1.10.1900.40">
    <property type="entry name" value="Acidic terminal segments, variant surface antigen of PfEMP1"/>
    <property type="match status" value="1"/>
</dbReference>
<feature type="domain" description="Duffy-binding-like" evidence="9">
    <location>
        <begin position="2097"/>
        <end position="2244"/>
    </location>
</feature>
<reference evidence="11" key="2">
    <citation type="submission" date="2015-07" db="EMBL/GenBank/DDBJ databases">
        <title>The genome sequence of Plasmodium falciparum IGH-CR14.</title>
        <authorList>
            <consortium name="The Broad Institute Genome Sequencing Platform"/>
            <person name="Volkman S.K."/>
            <person name="Neafsey D.E."/>
            <person name="Dash A.P."/>
            <person name="Chitnis C.E."/>
            <person name="Hartl D.L."/>
            <person name="Young S.K."/>
            <person name="Kodira C.D."/>
            <person name="Zeng Q."/>
            <person name="Koehrsen M."/>
            <person name="Godfrey P."/>
            <person name="Alvarado L."/>
            <person name="Berlin A."/>
            <person name="Borenstein D."/>
            <person name="Chen Z."/>
            <person name="Engels R."/>
            <person name="Freedman E."/>
            <person name="Gellesch M."/>
            <person name="Goldberg J."/>
            <person name="Griggs A."/>
            <person name="Gujja S."/>
            <person name="Heiman D."/>
            <person name="Hepburn T."/>
            <person name="Howarth C."/>
            <person name="Jen D."/>
            <person name="Larson L."/>
            <person name="Lewis B."/>
            <person name="Mehta T."/>
            <person name="Park D."/>
            <person name="Pearson M."/>
            <person name="Roberts A."/>
            <person name="Saif S."/>
            <person name="Shea T."/>
            <person name="Shenoy N."/>
            <person name="Sisk P."/>
            <person name="Stolte C."/>
            <person name="Sykes S."/>
            <person name="Walk T."/>
            <person name="White J."/>
            <person name="Yandava C."/>
            <person name="Wirth D.F."/>
            <person name="Nusbaum C."/>
            <person name="Birren B."/>
        </authorList>
    </citation>
    <scope>NUCLEOTIDE SEQUENCE [LARGE SCALE GENOMIC DNA]</scope>
    <source>
        <strain evidence="11">IGH-CR14</strain>
    </source>
</reference>
<evidence type="ECO:0000259" key="8">
    <source>
        <dbReference type="Pfam" id="PF21807"/>
    </source>
</evidence>
<dbReference type="Proteomes" id="UP000054562">
    <property type="component" value="Unassembled WGS sequence"/>
</dbReference>
<dbReference type="Pfam" id="PF15447">
    <property type="entry name" value="NTS"/>
    <property type="match status" value="1"/>
</dbReference>
<dbReference type="Gene3D" id="1.20.58.1930">
    <property type="match status" value="2"/>
</dbReference>
<dbReference type="Gene3D" id="1.20.58.830">
    <property type="match status" value="4"/>
</dbReference>
<dbReference type="InterPro" id="IPR049158">
    <property type="entry name" value="PfEMP1_CIDRalpha1_dom"/>
</dbReference>
<feature type="domain" description="PfEMP1 CIDRalpha1" evidence="8">
    <location>
        <begin position="503"/>
        <end position="555"/>
    </location>
</feature>
<feature type="domain" description="Plasmodium falciparum erythrocyte membrane protein 1 acidic terminal segment" evidence="5">
    <location>
        <begin position="2644"/>
        <end position="3072"/>
    </location>
</feature>
<dbReference type="InterPro" id="IPR042202">
    <property type="entry name" value="Duffy-ag-bd_sf"/>
</dbReference>
<evidence type="ECO:0000313" key="11">
    <source>
        <dbReference type="Proteomes" id="UP000054562"/>
    </source>
</evidence>
<feature type="transmembrane region" description="Helical" evidence="2">
    <location>
        <begin position="2639"/>
        <end position="2661"/>
    </location>
</feature>
<feature type="domain" description="Duffy-binding-like" evidence="9">
    <location>
        <begin position="304"/>
        <end position="461"/>
    </location>
</feature>
<dbReference type="FunFam" id="1.20.58.1930:FF:000002">
    <property type="entry name" value="Erythrocyte membrane protein 1, PfEMP1"/>
    <property type="match status" value="1"/>
</dbReference>
<feature type="region of interest" description="Disordered" evidence="1">
    <location>
        <begin position="1138"/>
        <end position="1158"/>
    </location>
</feature>
<feature type="domain" description="Duffy-binding-like" evidence="3">
    <location>
        <begin position="2355"/>
        <end position="2497"/>
    </location>
</feature>
<proteinExistence type="predicted"/>
<feature type="domain" description="Duffy-antigen binding" evidence="4">
    <location>
        <begin position="1872"/>
        <end position="2046"/>
    </location>
</feature>
<feature type="domain" description="Duffy-antigen binding" evidence="4">
    <location>
        <begin position="125"/>
        <end position="300"/>
    </location>
</feature>
<evidence type="ECO:0000259" key="7">
    <source>
        <dbReference type="Pfam" id="PF18562"/>
    </source>
</evidence>
<dbReference type="GO" id="GO:0046789">
    <property type="term" value="F:host cell surface receptor binding"/>
    <property type="evidence" value="ECO:0007669"/>
    <property type="project" value="InterPro"/>
</dbReference>
<feature type="region of interest" description="Disordered" evidence="1">
    <location>
        <begin position="1842"/>
        <end position="1873"/>
    </location>
</feature>
<feature type="compositionally biased region" description="Polar residues" evidence="1">
    <location>
        <begin position="1716"/>
        <end position="1726"/>
    </location>
</feature>
<dbReference type="InterPro" id="IPR044932">
    <property type="entry name" value="PfEMP1_ATS_sf"/>
</dbReference>
<feature type="compositionally biased region" description="Basic and acidic residues" evidence="1">
    <location>
        <begin position="756"/>
        <end position="771"/>
    </location>
</feature>
<feature type="compositionally biased region" description="Basic and acidic residues" evidence="1">
    <location>
        <begin position="1673"/>
        <end position="1699"/>
    </location>
</feature>
<keyword evidence="2" id="KW-0472">Membrane</keyword>
<feature type="domain" description="Plasmodium falciparum erythrocyte membrane protein-1 N-terminal segment" evidence="6">
    <location>
        <begin position="20"/>
        <end position="55"/>
    </location>
</feature>
<dbReference type="EMBL" id="GG665038">
    <property type="protein sequence ID" value="KNG75243.1"/>
    <property type="molecule type" value="Genomic_DNA"/>
</dbReference>
<dbReference type="FunFam" id="1.20.58.1930:FF:000001">
    <property type="entry name" value="Erythrocyte membrane protein 1, PfEMP1"/>
    <property type="match status" value="1"/>
</dbReference>
<evidence type="ECO:0000259" key="9">
    <source>
        <dbReference type="Pfam" id="PF22672"/>
    </source>
</evidence>
<evidence type="ECO:0000259" key="5">
    <source>
        <dbReference type="Pfam" id="PF15445"/>
    </source>
</evidence>
<feature type="region of interest" description="Disordered" evidence="1">
    <location>
        <begin position="1673"/>
        <end position="1799"/>
    </location>
</feature>
<evidence type="ECO:0000259" key="6">
    <source>
        <dbReference type="Pfam" id="PF15447"/>
    </source>
</evidence>
<evidence type="ECO:0000256" key="2">
    <source>
        <dbReference type="SAM" id="Phobius"/>
    </source>
</evidence>
<dbReference type="FunFam" id="1.10.1900.40:FF:000001">
    <property type="entry name" value="Erythrocyte membrane protein 1"/>
    <property type="match status" value="1"/>
</dbReference>
<feature type="domain" description="Duffy-binding-like" evidence="3">
    <location>
        <begin position="569"/>
        <end position="712"/>
    </location>
</feature>
<dbReference type="InterPro" id="IPR029211">
    <property type="entry name" value="PfEMP1_ATS"/>
</dbReference>
<dbReference type="InterPro" id="IPR008602">
    <property type="entry name" value="Duffy-antigen-binding"/>
</dbReference>
<accession>A0A0L1I7X2</accession>
<dbReference type="Gene3D" id="1.20.1310.20">
    <property type="entry name" value="Duffy-antigen binding domain"/>
    <property type="match status" value="4"/>
</dbReference>
<feature type="region of interest" description="Disordered" evidence="1">
    <location>
        <begin position="756"/>
        <end position="781"/>
    </location>
</feature>
<keyword evidence="2" id="KW-1133">Transmembrane helix</keyword>
<gene>
    <name evidence="10" type="ORF">PFMG_01454</name>
</gene>
<sequence>MGSSASKFSKIVVGNETHKSARNVLEGFAKDIKGKASSDAEKHAYSLKGNLKDAKFNHDFFKINNYIPKNPCNLDFAFHSNTPGGEKQYRHPCARSMNKNLFNLEGAVCTNSKIKGNEEKINGAGACAPYRRRHMCDLNLEHIDVHNVQNIHDLLGNVLVTAKYEGESIVEKHPNRGSSEVCTALARSFADIGDIIRGKDLYLGHEQGNNKLEARLKTIFQNIKNKNKSPLDKLSLEQVREYWWALNREDVWKALTCFADGSEEYFIQSENNTQLFSNPKCGHEQGNVPTNLDYVPQFLRWFDEWADDFCRIKKIKLELAKKACRDEKKRKYCSLNGFDCTQTIWKKGVLHWSNECTDCSVKCNLYEIWLGNQREAFRKQKEKYAKEIQTYTSKDAKTDSNINNKYYEEFYKILKNNNYETVNEFIKLLNEGRYCKTKKTKEEEDIDFTNADEKGTFYRSKYCQVCPDCGVICDGTTCNPKTEKYPDCGKNEKYEPPGDAKNTEINVIVSGNEQGDITEKLSEFCNDENKENYKKWKCYYESTYNNACKMENNGGINTSKEKITSFDEFFDLWVRNFLIDTIKWENEVKTCINNTTNADCNNECNKNCICFDKWVKQKEEEWKNIMDVFKKEENIPKKYYLNINDLFDSFFFEVLSEIKQGEAKWNELKENLKKQIASSKANNGTKDSEGAIKVLFDHLKETATICKDNNTNEACDPTGNPTQNPCINNTTTTSGGNNKHATVKQIAQYYKRKAHAQLEERGGRSKLKGDASKGTYRRQGKPSNLKEICEITLQHSNDSRRDGEPCTGKDGGQVRVRTKIGTRWTKIVEKNKTSYKEVYLPPRRQHMCTSNLEFLETGDDALNKNDGKLVNDSFLGDVLLSAKFEAEKTKDHFADKSADHATACRAIRYSFADIGDIIRGRDLFYGNPQEKEQRKQLEKNLKKIFKKIHSDVTSGKNVALKSRYKDDAKKNFYQLREDWWEANRHQVWRAMKCAIKGLNVKSSDGKLSDYCGYSDHTPLDDYVPQRLRWMVEWAEWYCKMQSQEYDKLKDGCQKCNVADGKCENGNGECDKCKAACKKYKKKIKSWEEQWKTVSAIYQILYKQAEIYARNGGAGYYNTKVQKEDKPVVDFLYELHLQNGGKKGPPPDTHPSKSVAARDKRDATVNITPTVDTTPTVYSTAAGYIHQELQQVGCNTQKEFCDKKNGGAEENKNYTFKHPPPDYVTACGCNERNTKPTAPPPTTPSTPNPCAETGGVHTIKTVTDVAKILQGEAKNRSSYISKLKADASQGKYKNNGKVTEMKTACEITLEHSNRDTSRSHYPCYGKGNGFEIGTTWIGGGKVSSKDDVFLPPRREHFCTSNLEHLNIKSEGLSGANAIHSLLGDVLLAANKQVEHTMKGYKLENDNEGKCRAVRYSFADIGDIIKGTDLWEANPGEKNTQNKLKTVFASIHKSLNEEMQEIYTDTNHKQLRKDWWEANRDQVWKAMQCPSTTPPGGKNPCSEYEPTPLEDYIPQRLRWMTEWAEWYCKKQSQEYNRVQQACANCSNGVCKNGCDNCKKHCEDYRKFIEKWKKQWDEQEKKYQELYAKATQNGSDGSKVTADKDADVVSFLKKLYQQNNENKIYSTAAGYIHQEAKYLDCNTQTQFCKHKNGDKPTTGEKKVDNEKYAFKHPPKEYEEACKCKDRPPQTEDGRARSDRGENGVRPPVPARPPPPRAPQQSLARSATSPNGPPPAQQRPSTPKPPATEGGGLGRILQPPEGPFEEEESDEEENVEEETTKDNGPGATEKEVPGPSVTPAPAGPQVNVCETVKNALKLDTLTQACTLKYGYPQRHWGWKCISDTTTTKPGSETAHSRTTRSTPDPAKASDSNQGSICIPPRRRRLYIKKIVDWATTSVTQPQDGTPSQPDPLLKAFVESAAIETFFLWHKYKMDKEIEEKEKKEARGIVPGTLSKPEELDNQLKSGDIPEEFKRQMFYTIADYRDILFGRNVLNDTKNISENVTRILGDSQPSMGKLDDKRENWWKEYGKDIWQGMLCGLSHASGAEKDTIKSKNTYETVTFKGGFDESDGAPKKSDDSPTTTTKLEKFVKRPTFVRWLEEWAHEFCRKQKHKLYIIKKDCRGENGDEKCSGDGFKCTQIVENENGTITGLDCPGCARHCRFYKKWIERKRTEYEKQEKIYKREIENVDNNNGDNGFSTTLKENYTDAAKFLEKLEGPCKSNNENDDDDNNGKDEIKFKDTSKTFGHEKNCDPCSQFKIKCQDGKCKGDTGNKCNGRTPIDAKDIEEKTDANGKIEMLVSDNSGNGFNDLQPCEHSNIFKGFRKEQWKCGNVCGLDVCTLEKTNNNAAGDEKPILMKELLQRWVYNFLDDYKKIKHKILHCIKNDKIKSTCISGCKENCECVKTWIEKKQQERKDIKNHYLKQFSGNTSDVYPLTSFLEELIPQMNLVNDKGKVTKLSQLDYSCGCSADANEQNKNGYQDAIDCLLEKLGERATSCKDKPSGEPCDTTPLEDDEEHFLEEENTVEAPKICGKMDAQPEPTGEDACKTDAPQPDVKEEEEEKEEEKDKGDEEEEAEEEEEEEEDEEEEAEEDYDESVSDIYEYDSYSETEDEDQNEAVTDTSSHSEPRPKQLPRQFPSTELKNAMLFSTILWMVGIGFAAFTYFFLKKKPKSPVDLIRVLDIHKGDYGMPTSKSSNRYIPYVSDTYKGKTYIYMEGDSDSGHYYEDTTDITSSESEYEEMDINDIYVPGSPKYKTLIEVVLKPSKSDGTPLSKGEPLRDDTPRATTPLTDEEWNELKQDFISQYIQSEPLNVPKVGVSTELPMNIVGNILDDGINEKPFITSIHDRDLYTGEEISYNIHMSTNSMDDTSYVSNNVYSGIDLINDTLSGNQHIDIYDEVLKRKENELFGTNYKKNTSNNNVAKLTNSDPIMNQLNLLHKWLDRHRDMCEKWNKKEELLEKLNEQWNKDNDVGGDISTSNGNKTLNTDVSIEIDMDNPKPINQFSNMDINVDTPTMDNMEDDIYYDVNDENPSVDDIPMDHNKVDVDVPKKVHVEMKILNNTSTGSLEPEFPISDVWNI</sequence>
<keyword evidence="2" id="KW-0812">Transmembrane</keyword>
<dbReference type="Pfam" id="PF21807">
    <property type="entry name" value="PfEMP1_CIDRalpha1_dom"/>
    <property type="match status" value="1"/>
</dbReference>
<dbReference type="Pfam" id="PF18562">
    <property type="entry name" value="CIDR1_gamma"/>
    <property type="match status" value="1"/>
</dbReference>
<dbReference type="GO" id="GO:0016020">
    <property type="term" value="C:membrane"/>
    <property type="evidence" value="ECO:0007669"/>
    <property type="project" value="InterPro"/>
</dbReference>
<evidence type="ECO:0000259" key="3">
    <source>
        <dbReference type="Pfam" id="PF03011"/>
    </source>
</evidence>
<feature type="region of interest" description="Disordered" evidence="1">
    <location>
        <begin position="2515"/>
        <end position="2631"/>
    </location>
</feature>
<feature type="compositionally biased region" description="Pro residues" evidence="1">
    <location>
        <begin position="1703"/>
        <end position="1714"/>
    </location>
</feature>
<dbReference type="InterPro" id="IPR004258">
    <property type="entry name" value="DBL"/>
</dbReference>
<feature type="domain" description="Duffy-antigen binding" evidence="4">
    <location>
        <begin position="838"/>
        <end position="1028"/>
    </location>
</feature>
<dbReference type="InterPro" id="IPR054595">
    <property type="entry name" value="DBL_C"/>
</dbReference>
<dbReference type="Pfam" id="PF15445">
    <property type="entry name" value="ATS"/>
    <property type="match status" value="1"/>
</dbReference>
<feature type="compositionally biased region" description="Pro residues" evidence="1">
    <location>
        <begin position="1727"/>
        <end position="1742"/>
    </location>
</feature>
<feature type="domain" description="Duffy-antigen binding" evidence="4">
    <location>
        <begin position="1347"/>
        <end position="1516"/>
    </location>
</feature>
<dbReference type="InterPro" id="IPR029210">
    <property type="entry name" value="PfEMP1_NTS"/>
</dbReference>